<gene>
    <name evidence="2" type="ORF">HPB48_008172</name>
</gene>
<keyword evidence="1" id="KW-0472">Membrane</keyword>
<feature type="transmembrane region" description="Helical" evidence="1">
    <location>
        <begin position="111"/>
        <end position="130"/>
    </location>
</feature>
<comment type="caution">
    <text evidence="2">The sequence shown here is derived from an EMBL/GenBank/DDBJ whole genome shotgun (WGS) entry which is preliminary data.</text>
</comment>
<proteinExistence type="predicted"/>
<reference evidence="2 3" key="1">
    <citation type="journal article" date="2020" name="Cell">
        <title>Large-Scale Comparative Analyses of Tick Genomes Elucidate Their Genetic Diversity and Vector Capacities.</title>
        <authorList>
            <consortium name="Tick Genome and Microbiome Consortium (TIGMIC)"/>
            <person name="Jia N."/>
            <person name="Wang J."/>
            <person name="Shi W."/>
            <person name="Du L."/>
            <person name="Sun Y."/>
            <person name="Zhan W."/>
            <person name="Jiang J.F."/>
            <person name="Wang Q."/>
            <person name="Zhang B."/>
            <person name="Ji P."/>
            <person name="Bell-Sakyi L."/>
            <person name="Cui X.M."/>
            <person name="Yuan T.T."/>
            <person name="Jiang B.G."/>
            <person name="Yang W.F."/>
            <person name="Lam T.T."/>
            <person name="Chang Q.C."/>
            <person name="Ding S.J."/>
            <person name="Wang X.J."/>
            <person name="Zhu J.G."/>
            <person name="Ruan X.D."/>
            <person name="Zhao L."/>
            <person name="Wei J.T."/>
            <person name="Ye R.Z."/>
            <person name="Que T.C."/>
            <person name="Du C.H."/>
            <person name="Zhou Y.H."/>
            <person name="Cheng J.X."/>
            <person name="Dai P.F."/>
            <person name="Guo W.B."/>
            <person name="Han X.H."/>
            <person name="Huang E.J."/>
            <person name="Li L.F."/>
            <person name="Wei W."/>
            <person name="Gao Y.C."/>
            <person name="Liu J.Z."/>
            <person name="Shao H.Z."/>
            <person name="Wang X."/>
            <person name="Wang C.C."/>
            <person name="Yang T.C."/>
            <person name="Huo Q.B."/>
            <person name="Li W."/>
            <person name="Chen H.Y."/>
            <person name="Chen S.E."/>
            <person name="Zhou L.G."/>
            <person name="Ni X.B."/>
            <person name="Tian J.H."/>
            <person name="Sheng Y."/>
            <person name="Liu T."/>
            <person name="Pan Y.S."/>
            <person name="Xia L.Y."/>
            <person name="Li J."/>
            <person name="Zhao F."/>
            <person name="Cao W.C."/>
        </authorList>
    </citation>
    <scope>NUCLEOTIDE SEQUENCE [LARGE SCALE GENOMIC DNA]</scope>
    <source>
        <strain evidence="2">HaeL-2018</strain>
    </source>
</reference>
<dbReference type="OrthoDB" id="10484483at2759"/>
<name>A0A9J6H1V6_HAELO</name>
<organism evidence="2 3">
    <name type="scientific">Haemaphysalis longicornis</name>
    <name type="common">Bush tick</name>
    <dbReference type="NCBI Taxonomy" id="44386"/>
    <lineage>
        <taxon>Eukaryota</taxon>
        <taxon>Metazoa</taxon>
        <taxon>Ecdysozoa</taxon>
        <taxon>Arthropoda</taxon>
        <taxon>Chelicerata</taxon>
        <taxon>Arachnida</taxon>
        <taxon>Acari</taxon>
        <taxon>Parasitiformes</taxon>
        <taxon>Ixodida</taxon>
        <taxon>Ixodoidea</taxon>
        <taxon>Ixodidae</taxon>
        <taxon>Haemaphysalinae</taxon>
        <taxon>Haemaphysalis</taxon>
    </lineage>
</organism>
<keyword evidence="1" id="KW-0812">Transmembrane</keyword>
<evidence type="ECO:0000256" key="1">
    <source>
        <dbReference type="SAM" id="Phobius"/>
    </source>
</evidence>
<feature type="transmembrane region" description="Helical" evidence="1">
    <location>
        <begin position="12"/>
        <end position="33"/>
    </location>
</feature>
<evidence type="ECO:0000313" key="2">
    <source>
        <dbReference type="EMBL" id="KAH9380953.1"/>
    </source>
</evidence>
<sequence length="139" mass="14558">MTFNIDYVNTPMGMIHALQLVGGVPAVVLLLSAHDLSSIVGRSDVLLMVIVAGICLVTSVAAMAACLVGSPDLPYSCLMKLHSSIAMAAYVPSSANYVCTESKEELYSLRAFAGVFCVLTGLMFLAHAIVAHQPISGNV</sequence>
<dbReference type="Proteomes" id="UP000821853">
    <property type="component" value="Chromosome 9"/>
</dbReference>
<dbReference type="VEuPathDB" id="VectorBase:HLOH_060511"/>
<evidence type="ECO:0000313" key="3">
    <source>
        <dbReference type="Proteomes" id="UP000821853"/>
    </source>
</evidence>
<protein>
    <submittedName>
        <fullName evidence="2">Uncharacterized protein</fullName>
    </submittedName>
</protein>
<keyword evidence="1" id="KW-1133">Transmembrane helix</keyword>
<feature type="transmembrane region" description="Helical" evidence="1">
    <location>
        <begin position="82"/>
        <end position="99"/>
    </location>
</feature>
<dbReference type="EMBL" id="JABSTR010000011">
    <property type="protein sequence ID" value="KAH9380953.1"/>
    <property type="molecule type" value="Genomic_DNA"/>
</dbReference>
<feature type="transmembrane region" description="Helical" evidence="1">
    <location>
        <begin position="45"/>
        <end position="70"/>
    </location>
</feature>
<dbReference type="AlphaFoldDB" id="A0A9J6H1V6"/>
<keyword evidence="3" id="KW-1185">Reference proteome</keyword>
<accession>A0A9J6H1V6</accession>